<gene>
    <name evidence="1" type="ORF">DPMN_099235</name>
</gene>
<evidence type="ECO:0000313" key="1">
    <source>
        <dbReference type="EMBL" id="KAH3856643.1"/>
    </source>
</evidence>
<evidence type="ECO:0000313" key="2">
    <source>
        <dbReference type="Proteomes" id="UP000828390"/>
    </source>
</evidence>
<dbReference type="EMBL" id="JAIWYP010000003">
    <property type="protein sequence ID" value="KAH3856643.1"/>
    <property type="molecule type" value="Genomic_DNA"/>
</dbReference>
<comment type="caution">
    <text evidence="1">The sequence shown here is derived from an EMBL/GenBank/DDBJ whole genome shotgun (WGS) entry which is preliminary data.</text>
</comment>
<reference evidence="1" key="2">
    <citation type="submission" date="2020-11" db="EMBL/GenBank/DDBJ databases">
        <authorList>
            <person name="McCartney M.A."/>
            <person name="Auch B."/>
            <person name="Kono T."/>
            <person name="Mallez S."/>
            <person name="Becker A."/>
            <person name="Gohl D.M."/>
            <person name="Silverstein K.A.T."/>
            <person name="Koren S."/>
            <person name="Bechman K.B."/>
            <person name="Herman A."/>
            <person name="Abrahante J.E."/>
            <person name="Garbe J."/>
        </authorList>
    </citation>
    <scope>NUCLEOTIDE SEQUENCE</scope>
    <source>
        <strain evidence="1">Duluth1</strain>
        <tissue evidence="1">Whole animal</tissue>
    </source>
</reference>
<keyword evidence="2" id="KW-1185">Reference proteome</keyword>
<protein>
    <submittedName>
        <fullName evidence="1">Uncharacterized protein</fullName>
    </submittedName>
</protein>
<dbReference type="Proteomes" id="UP000828390">
    <property type="component" value="Unassembled WGS sequence"/>
</dbReference>
<proteinExistence type="predicted"/>
<sequence length="125" mass="13629">MPEKTELSSGPEDKVMITPLQTSHALLTSLPPAMSTTATSSPTPFTLAYSFSGSQHVVMYTPLQYNHILLTSTPPAVSTTVTSPIVTTLPSTEFSLSHDMAKLTTLIRQHYEKEDTLLKVSLNHL</sequence>
<name>A0A9D4LDR8_DREPO</name>
<accession>A0A9D4LDR8</accession>
<reference evidence="1" key="1">
    <citation type="journal article" date="2019" name="bioRxiv">
        <title>The Genome of the Zebra Mussel, Dreissena polymorpha: A Resource for Invasive Species Research.</title>
        <authorList>
            <person name="McCartney M.A."/>
            <person name="Auch B."/>
            <person name="Kono T."/>
            <person name="Mallez S."/>
            <person name="Zhang Y."/>
            <person name="Obille A."/>
            <person name="Becker A."/>
            <person name="Abrahante J.E."/>
            <person name="Garbe J."/>
            <person name="Badalamenti J.P."/>
            <person name="Herman A."/>
            <person name="Mangelson H."/>
            <person name="Liachko I."/>
            <person name="Sullivan S."/>
            <person name="Sone E.D."/>
            <person name="Koren S."/>
            <person name="Silverstein K.A.T."/>
            <person name="Beckman K.B."/>
            <person name="Gohl D.M."/>
        </authorList>
    </citation>
    <scope>NUCLEOTIDE SEQUENCE</scope>
    <source>
        <strain evidence="1">Duluth1</strain>
        <tissue evidence="1">Whole animal</tissue>
    </source>
</reference>
<dbReference type="AlphaFoldDB" id="A0A9D4LDR8"/>
<organism evidence="1 2">
    <name type="scientific">Dreissena polymorpha</name>
    <name type="common">Zebra mussel</name>
    <name type="synonym">Mytilus polymorpha</name>
    <dbReference type="NCBI Taxonomy" id="45954"/>
    <lineage>
        <taxon>Eukaryota</taxon>
        <taxon>Metazoa</taxon>
        <taxon>Spiralia</taxon>
        <taxon>Lophotrochozoa</taxon>
        <taxon>Mollusca</taxon>
        <taxon>Bivalvia</taxon>
        <taxon>Autobranchia</taxon>
        <taxon>Heteroconchia</taxon>
        <taxon>Euheterodonta</taxon>
        <taxon>Imparidentia</taxon>
        <taxon>Neoheterodontei</taxon>
        <taxon>Myida</taxon>
        <taxon>Dreissenoidea</taxon>
        <taxon>Dreissenidae</taxon>
        <taxon>Dreissena</taxon>
    </lineage>
</organism>